<reference evidence="6 7" key="1">
    <citation type="journal article" date="2020" name="Nature">
        <title>Isolation of an archaeon at the prokaryote-eukaryote interface.</title>
        <authorList>
            <person name="Imachi H."/>
            <person name="Nobu M.K."/>
            <person name="Nakahara N."/>
            <person name="Morono Y."/>
            <person name="Ogawara M."/>
            <person name="Takaki Y."/>
            <person name="Takano Y."/>
            <person name="Uematsu K."/>
            <person name="Ikuta T."/>
            <person name="Ito M."/>
            <person name="Matsui Y."/>
            <person name="Miyazaki M."/>
            <person name="Murata K."/>
            <person name="Saito Y."/>
            <person name="Sakai S."/>
            <person name="Song C."/>
            <person name="Tasumi E."/>
            <person name="Yamanaka Y."/>
            <person name="Yamaguchi T."/>
            <person name="Kamagata Y."/>
            <person name="Tamaki H."/>
            <person name="Takai K."/>
        </authorList>
    </citation>
    <scope>NUCLEOTIDE SEQUENCE [LARGE SCALE GENOMIC DNA]</scope>
    <source>
        <strain evidence="6 7">MK-D1</strain>
    </source>
</reference>
<comment type="subcellular location">
    <subcellularLocation>
        <location evidence="1">Membrane</location>
        <topology evidence="1">Multi-pass membrane protein</topology>
    </subcellularLocation>
</comment>
<evidence type="ECO:0000256" key="5">
    <source>
        <dbReference type="ARBA" id="ARBA00023136"/>
    </source>
</evidence>
<organism evidence="6 7">
    <name type="scientific">Promethearchaeum syntrophicum</name>
    <dbReference type="NCBI Taxonomy" id="2594042"/>
    <lineage>
        <taxon>Archaea</taxon>
        <taxon>Promethearchaeati</taxon>
        <taxon>Promethearchaeota</taxon>
        <taxon>Promethearchaeia</taxon>
        <taxon>Promethearchaeales</taxon>
        <taxon>Promethearchaeaceae</taxon>
        <taxon>Promethearchaeum</taxon>
    </lineage>
</organism>
<dbReference type="KEGG" id="psyt:DSAG12_01979"/>
<evidence type="ECO:0000313" key="6">
    <source>
        <dbReference type="EMBL" id="QEE16150.2"/>
    </source>
</evidence>
<dbReference type="InterPro" id="IPR051475">
    <property type="entry name" value="Diverse_Ion_Transporter"/>
</dbReference>
<dbReference type="EMBL" id="CP042905">
    <property type="protein sequence ID" value="QEE16150.2"/>
    <property type="molecule type" value="Genomic_DNA"/>
</dbReference>
<proteinExistence type="predicted"/>
<evidence type="ECO:0000256" key="4">
    <source>
        <dbReference type="ARBA" id="ARBA00022989"/>
    </source>
</evidence>
<protein>
    <submittedName>
        <fullName evidence="6">SLC13 family permease</fullName>
    </submittedName>
</protein>
<dbReference type="AlphaFoldDB" id="A0A5B9DBM5"/>
<keyword evidence="2" id="KW-0813">Transport</keyword>
<name>A0A5B9DBM5_9ARCH</name>
<keyword evidence="3" id="KW-0812">Transmembrane</keyword>
<evidence type="ECO:0000256" key="2">
    <source>
        <dbReference type="ARBA" id="ARBA00022448"/>
    </source>
</evidence>
<dbReference type="Pfam" id="PF03600">
    <property type="entry name" value="CitMHS"/>
    <property type="match status" value="1"/>
</dbReference>
<dbReference type="Proteomes" id="UP000321408">
    <property type="component" value="Chromosome"/>
</dbReference>
<evidence type="ECO:0000256" key="1">
    <source>
        <dbReference type="ARBA" id="ARBA00004141"/>
    </source>
</evidence>
<accession>A0A5B9DBM5</accession>
<reference evidence="6 7" key="2">
    <citation type="journal article" date="2024" name="Int. J. Syst. Evol. Microbiol.">
        <title>Promethearchaeum syntrophicum gen. nov., sp. nov., an anaerobic, obligately syntrophic archaeon, the first isolate of the lineage 'Asgard' archaea, and proposal of the new archaeal phylum Promethearchaeota phyl. nov. and kingdom Promethearchaeati regn. nov.</title>
        <authorList>
            <person name="Imachi H."/>
            <person name="Nobu M.K."/>
            <person name="Kato S."/>
            <person name="Takaki Y."/>
            <person name="Miyazaki M."/>
            <person name="Miyata M."/>
            <person name="Ogawara M."/>
            <person name="Saito Y."/>
            <person name="Sakai S."/>
            <person name="Tahara Y.O."/>
            <person name="Takano Y."/>
            <person name="Tasumi E."/>
            <person name="Uematsu K."/>
            <person name="Yoshimura T."/>
            <person name="Itoh T."/>
            <person name="Ohkuma M."/>
            <person name="Takai K."/>
        </authorList>
    </citation>
    <scope>NUCLEOTIDE SEQUENCE [LARGE SCALE GENOMIC DNA]</scope>
    <source>
        <strain evidence="6 7">MK-D1</strain>
    </source>
</reference>
<dbReference type="GO" id="GO:0055085">
    <property type="term" value="P:transmembrane transport"/>
    <property type="evidence" value="ECO:0007669"/>
    <property type="project" value="InterPro"/>
</dbReference>
<dbReference type="InterPro" id="IPR004680">
    <property type="entry name" value="Cit_transptr-like_dom"/>
</dbReference>
<evidence type="ECO:0000313" key="7">
    <source>
        <dbReference type="Proteomes" id="UP000321408"/>
    </source>
</evidence>
<dbReference type="GO" id="GO:0016020">
    <property type="term" value="C:membrane"/>
    <property type="evidence" value="ECO:0007669"/>
    <property type="project" value="UniProtKB-SubCell"/>
</dbReference>
<evidence type="ECO:0000256" key="3">
    <source>
        <dbReference type="ARBA" id="ARBA00022692"/>
    </source>
</evidence>
<sequence length="443" mass="50019">MIEEINQIFILILILSLIFVYSKEEIDATLFILLFAIIGAIFTGLVFNAEPIDFFDYIPLQTLTFLIFMDMFIKILIKDKIFEFFTIKLIHLTHANIRLLFYLLCIASALVSGIMEDVSVALIINPIIFRTARILKFKAKPFIMGTTASILIGNLLTPFATPVSIIISSGFNLNMGWYFKYFALLFVILLTTSLILFDRLYIKKLPPPSEKDVQILMTIMDPELLIVKKGRFYRLILYLVIMLICIAFNILPFLVVTLITVFTLIVEKLKFNNVLRKANWNLLFLYSGLFILIGCMTINGTIDMIQSVLSTLIGGNLIIAIVIIVIFGSLLSSFVSKSLTAITFIAIVSNLFLVTFTDPVDQVILIMAVNIAVLVGGNFVPQASSFILFTIEMAKSEKVPDLTYNIFKKQMRKYSLLSVSITLIYYFCLVLILKLPVLLSTGS</sequence>
<keyword evidence="5" id="KW-0472">Membrane</keyword>
<keyword evidence="4" id="KW-1133">Transmembrane helix</keyword>
<gene>
    <name evidence="6" type="ORF">DSAG12_01979</name>
</gene>
<keyword evidence="7" id="KW-1185">Reference proteome</keyword>
<dbReference type="PANTHER" id="PTHR43568">
    <property type="entry name" value="P PROTEIN"/>
    <property type="match status" value="1"/>
</dbReference>
<dbReference type="PANTHER" id="PTHR43568:SF1">
    <property type="entry name" value="P PROTEIN"/>
    <property type="match status" value="1"/>
</dbReference>